<evidence type="ECO:0000313" key="2">
    <source>
        <dbReference type="Proteomes" id="UP000249542"/>
    </source>
</evidence>
<dbReference type="EMBL" id="QKYV01000006">
    <property type="protein sequence ID" value="PZW39259.1"/>
    <property type="molecule type" value="Genomic_DNA"/>
</dbReference>
<proteinExistence type="predicted"/>
<sequence>MIISIFSLLSCKNDSDKFQTTVLDSFEIKVPYSFIKKADDNCKNINIFTESINNSRLEFKLCNYGLKTGRQSYENLNLFFKEEYEVLKEEIPEIISIKAT</sequence>
<dbReference type="Proteomes" id="UP000249542">
    <property type="component" value="Unassembled WGS sequence"/>
</dbReference>
<comment type="caution">
    <text evidence="1">The sequence shown here is derived from an EMBL/GenBank/DDBJ whole genome shotgun (WGS) entry which is preliminary data.</text>
</comment>
<dbReference type="AlphaFoldDB" id="A0A2W7HZ96"/>
<gene>
    <name evidence="1" type="ORF">LX95_02401</name>
</gene>
<accession>A0A2W7HZ96</accession>
<organism evidence="1 2">
    <name type="scientific">Mesonia algae</name>
    <dbReference type="NCBI Taxonomy" id="213248"/>
    <lineage>
        <taxon>Bacteria</taxon>
        <taxon>Pseudomonadati</taxon>
        <taxon>Bacteroidota</taxon>
        <taxon>Flavobacteriia</taxon>
        <taxon>Flavobacteriales</taxon>
        <taxon>Flavobacteriaceae</taxon>
        <taxon>Mesonia</taxon>
    </lineage>
</organism>
<reference evidence="1 2" key="1">
    <citation type="submission" date="2018-06" db="EMBL/GenBank/DDBJ databases">
        <title>Genomic Encyclopedia of Archaeal and Bacterial Type Strains, Phase II (KMG-II): from individual species to whole genera.</title>
        <authorList>
            <person name="Goeker M."/>
        </authorList>
    </citation>
    <scope>NUCLEOTIDE SEQUENCE [LARGE SCALE GENOMIC DNA]</scope>
    <source>
        <strain evidence="1 2">DSM 15361</strain>
    </source>
</reference>
<keyword evidence="2" id="KW-1185">Reference proteome</keyword>
<name>A0A2W7HZ96_9FLAO</name>
<protein>
    <submittedName>
        <fullName evidence="1">Uncharacterized protein</fullName>
    </submittedName>
</protein>
<dbReference type="RefSeq" id="WP_111541671.1">
    <property type="nucleotide sequence ID" value="NZ_QKYV01000006.1"/>
</dbReference>
<evidence type="ECO:0000313" key="1">
    <source>
        <dbReference type="EMBL" id="PZW39259.1"/>
    </source>
</evidence>